<keyword evidence="4" id="KW-1185">Reference proteome</keyword>
<keyword evidence="3" id="KW-0378">Hydrolase</keyword>
<dbReference type="CDD" id="cd10456">
    <property type="entry name" value="GIY-YIG_UPF0213"/>
    <property type="match status" value="1"/>
</dbReference>
<feature type="domain" description="GIY-YIG" evidence="2">
    <location>
        <begin position="1"/>
        <end position="75"/>
    </location>
</feature>
<dbReference type="InterPro" id="IPR050190">
    <property type="entry name" value="UPF0213_domain"/>
</dbReference>
<sequence length="93" mass="10845">MPYTYILECADGSLYVGSTRNLDQRVNEHALGTVAGHTATRRPVKLVWYQESERISDAYWLEHQLKRWRREKKLALIEGRVHDLPALARGARR</sequence>
<protein>
    <submittedName>
        <fullName evidence="3">Putative GIY-YIG superfamily endonuclease</fullName>
    </submittedName>
</protein>
<keyword evidence="3" id="KW-0540">Nuclease</keyword>
<dbReference type="PANTHER" id="PTHR34477:SF1">
    <property type="entry name" value="UPF0213 PROTEIN YHBQ"/>
    <property type="match status" value="1"/>
</dbReference>
<dbReference type="GO" id="GO:0004519">
    <property type="term" value="F:endonuclease activity"/>
    <property type="evidence" value="ECO:0007669"/>
    <property type="project" value="UniProtKB-KW"/>
</dbReference>
<dbReference type="Pfam" id="PF01541">
    <property type="entry name" value="GIY-YIG"/>
    <property type="match status" value="1"/>
</dbReference>
<dbReference type="Proteomes" id="UP000523079">
    <property type="component" value="Unassembled WGS sequence"/>
</dbReference>
<proteinExistence type="inferred from homology"/>
<evidence type="ECO:0000259" key="2">
    <source>
        <dbReference type="PROSITE" id="PS50164"/>
    </source>
</evidence>
<accession>A0A7W3IT10</accession>
<dbReference type="InterPro" id="IPR035901">
    <property type="entry name" value="GIY-YIG_endonuc_sf"/>
</dbReference>
<dbReference type="PROSITE" id="PS50164">
    <property type="entry name" value="GIY_YIG"/>
    <property type="match status" value="1"/>
</dbReference>
<dbReference type="Gene3D" id="3.40.1440.10">
    <property type="entry name" value="GIY-YIG endonuclease"/>
    <property type="match status" value="1"/>
</dbReference>
<dbReference type="PANTHER" id="PTHR34477">
    <property type="entry name" value="UPF0213 PROTEIN YHBQ"/>
    <property type="match status" value="1"/>
</dbReference>
<dbReference type="AlphaFoldDB" id="A0A7W3IT10"/>
<keyword evidence="3" id="KW-0255">Endonuclease</keyword>
<reference evidence="3 4" key="1">
    <citation type="submission" date="2020-07" db="EMBL/GenBank/DDBJ databases">
        <title>Sequencing the genomes of 1000 actinobacteria strains.</title>
        <authorList>
            <person name="Klenk H.-P."/>
        </authorList>
    </citation>
    <scope>NUCLEOTIDE SEQUENCE [LARGE SCALE GENOMIC DNA]</scope>
    <source>
        <strain evidence="3 4">DSM 100723</strain>
    </source>
</reference>
<gene>
    <name evidence="3" type="ORF">FHX74_002308</name>
</gene>
<dbReference type="InterPro" id="IPR000305">
    <property type="entry name" value="GIY-YIG_endonuc"/>
</dbReference>
<evidence type="ECO:0000256" key="1">
    <source>
        <dbReference type="ARBA" id="ARBA00007435"/>
    </source>
</evidence>
<comment type="similarity">
    <text evidence="1">Belongs to the UPF0213 family.</text>
</comment>
<organism evidence="3 4">
    <name type="scientific">Microlunatus kandeliicorticis</name>
    <dbReference type="NCBI Taxonomy" id="1759536"/>
    <lineage>
        <taxon>Bacteria</taxon>
        <taxon>Bacillati</taxon>
        <taxon>Actinomycetota</taxon>
        <taxon>Actinomycetes</taxon>
        <taxon>Propionibacteriales</taxon>
        <taxon>Propionibacteriaceae</taxon>
        <taxon>Microlunatus</taxon>
    </lineage>
</organism>
<comment type="caution">
    <text evidence="3">The sequence shown here is derived from an EMBL/GenBank/DDBJ whole genome shotgun (WGS) entry which is preliminary data.</text>
</comment>
<dbReference type="SUPFAM" id="SSF82771">
    <property type="entry name" value="GIY-YIG endonuclease"/>
    <property type="match status" value="1"/>
</dbReference>
<evidence type="ECO:0000313" key="3">
    <source>
        <dbReference type="EMBL" id="MBA8794689.1"/>
    </source>
</evidence>
<dbReference type="RefSeq" id="WP_182560230.1">
    <property type="nucleotide sequence ID" value="NZ_JACGWT010000003.1"/>
</dbReference>
<evidence type="ECO:0000313" key="4">
    <source>
        <dbReference type="Proteomes" id="UP000523079"/>
    </source>
</evidence>
<dbReference type="EMBL" id="JACGWT010000003">
    <property type="protein sequence ID" value="MBA8794689.1"/>
    <property type="molecule type" value="Genomic_DNA"/>
</dbReference>
<dbReference type="SMART" id="SM00465">
    <property type="entry name" value="GIYc"/>
    <property type="match status" value="1"/>
</dbReference>
<name>A0A7W3IT10_9ACTN</name>